<dbReference type="KEGG" id="stha:NCTC11429_00120"/>
<reference evidence="2 3" key="1">
    <citation type="submission" date="2019-05" db="EMBL/GenBank/DDBJ databases">
        <authorList>
            <consortium name="Pathogen Informatics"/>
        </authorList>
    </citation>
    <scope>NUCLEOTIDE SEQUENCE [LARGE SCALE GENOMIC DNA]</scope>
    <source>
        <strain evidence="2 3">NCTC11429</strain>
    </source>
</reference>
<dbReference type="SUPFAM" id="SSF48452">
    <property type="entry name" value="TPR-like"/>
    <property type="match status" value="1"/>
</dbReference>
<keyword evidence="1" id="KW-0812">Transmembrane</keyword>
<keyword evidence="1" id="KW-1133">Transmembrane helix</keyword>
<feature type="transmembrane region" description="Helical" evidence="1">
    <location>
        <begin position="117"/>
        <end position="142"/>
    </location>
</feature>
<dbReference type="InterPro" id="IPR019734">
    <property type="entry name" value="TPR_rpt"/>
</dbReference>
<dbReference type="STRING" id="1123265.GCA_000686625_04883"/>
<dbReference type="SMART" id="SM00028">
    <property type="entry name" value="TPR"/>
    <property type="match status" value="3"/>
</dbReference>
<dbReference type="Gene3D" id="1.25.40.10">
    <property type="entry name" value="Tetratricopeptide repeat domain"/>
    <property type="match status" value="1"/>
</dbReference>
<dbReference type="InterPro" id="IPR011990">
    <property type="entry name" value="TPR-like_helical_dom_sf"/>
</dbReference>
<feature type="transmembrane region" description="Helical" evidence="1">
    <location>
        <begin position="12"/>
        <end position="28"/>
    </location>
</feature>
<feature type="transmembrane region" description="Helical" evidence="1">
    <location>
        <begin position="148"/>
        <end position="167"/>
    </location>
</feature>
<evidence type="ECO:0000313" key="3">
    <source>
        <dbReference type="Proteomes" id="UP000308196"/>
    </source>
</evidence>
<evidence type="ECO:0000256" key="1">
    <source>
        <dbReference type="SAM" id="Phobius"/>
    </source>
</evidence>
<dbReference type="Proteomes" id="UP000308196">
    <property type="component" value="Chromosome"/>
</dbReference>
<accession>A0A4U9U6P4</accession>
<sequence>MTKKLLFAFMPKYGWGALLIGAILSFMPTPYHRFGMLALNYSFLLMASAIALIAHEWGHWFFTRLVGEYPKRIVIGTGHMLMRTHFFKSKLNLNSEFQGGHVILNIRDDKYYNLRTFVAVLGGPVVNMAIGITIITLVPFTIDFTETIAFSILFGYLQLLVGLGNLLPLRKKINGFPTDLDGRIILNILRGKYKREMSHEAINLSLEGQDYVLEHQYDKALAQFQQCLQICSESVPSITYSLKLNIALCRTHLGDFDEALLLLKEIEDHLTMKEVEPLAGYLYNLYANIYLVQNDIEKATSFGTKALHLLPEFDPVRHTWGCLLIENEEWDRGEEVLSPQMNFDYVNSETLLAAMYLSLVYHRKGKPIKKERCWEFVQHHLAELNFVDKVIYDRVKLKLAAP</sequence>
<organism evidence="2 3">
    <name type="scientific">Sphingobacterium thalpophilum</name>
    <dbReference type="NCBI Taxonomy" id="259"/>
    <lineage>
        <taxon>Bacteria</taxon>
        <taxon>Pseudomonadati</taxon>
        <taxon>Bacteroidota</taxon>
        <taxon>Sphingobacteriia</taxon>
        <taxon>Sphingobacteriales</taxon>
        <taxon>Sphingobacteriaceae</taxon>
        <taxon>Sphingobacterium</taxon>
    </lineage>
</organism>
<gene>
    <name evidence="2" type="ORF">NCTC11429_00120</name>
</gene>
<dbReference type="GeneID" id="78460954"/>
<feature type="transmembrane region" description="Helical" evidence="1">
    <location>
        <begin position="34"/>
        <end position="54"/>
    </location>
</feature>
<proteinExistence type="predicted"/>
<dbReference type="AlphaFoldDB" id="A0A4U9U6P4"/>
<evidence type="ECO:0000313" key="2">
    <source>
        <dbReference type="EMBL" id="VTR28113.1"/>
    </source>
</evidence>
<protein>
    <submittedName>
        <fullName evidence="2">Tetratricopeptide repeat</fullName>
    </submittedName>
</protein>
<name>A0A4U9U6P4_9SPHI</name>
<dbReference type="EMBL" id="LR590484">
    <property type="protein sequence ID" value="VTR28113.1"/>
    <property type="molecule type" value="Genomic_DNA"/>
</dbReference>
<keyword evidence="1" id="KW-0472">Membrane</keyword>
<dbReference type="RefSeq" id="WP_138096627.1">
    <property type="nucleotide sequence ID" value="NZ_JBPFQZ010000001.1"/>
</dbReference>